<organism evidence="7 8">
    <name type="scientific">Delitschia confertaspora ATCC 74209</name>
    <dbReference type="NCBI Taxonomy" id="1513339"/>
    <lineage>
        <taxon>Eukaryota</taxon>
        <taxon>Fungi</taxon>
        <taxon>Dikarya</taxon>
        <taxon>Ascomycota</taxon>
        <taxon>Pezizomycotina</taxon>
        <taxon>Dothideomycetes</taxon>
        <taxon>Pleosporomycetidae</taxon>
        <taxon>Pleosporales</taxon>
        <taxon>Delitschiaceae</taxon>
        <taxon>Delitschia</taxon>
    </lineage>
</organism>
<feature type="compositionally biased region" description="Basic and acidic residues" evidence="5">
    <location>
        <begin position="379"/>
        <end position="414"/>
    </location>
</feature>
<dbReference type="PROSITE" id="PS50103">
    <property type="entry name" value="ZF_C3H1"/>
    <property type="match status" value="1"/>
</dbReference>
<feature type="compositionally biased region" description="Basic residues" evidence="5">
    <location>
        <begin position="177"/>
        <end position="206"/>
    </location>
</feature>
<feature type="region of interest" description="Disordered" evidence="5">
    <location>
        <begin position="1"/>
        <end position="102"/>
    </location>
</feature>
<dbReference type="SUPFAM" id="SSF90229">
    <property type="entry name" value="CCCH zinc finger"/>
    <property type="match status" value="1"/>
</dbReference>
<feature type="compositionally biased region" description="Polar residues" evidence="5">
    <location>
        <begin position="16"/>
        <end position="31"/>
    </location>
</feature>
<evidence type="ECO:0000256" key="3">
    <source>
        <dbReference type="ARBA" id="ARBA00022833"/>
    </source>
</evidence>
<proteinExistence type="predicted"/>
<dbReference type="InterPro" id="IPR019496">
    <property type="entry name" value="NUFIP1_cons_dom"/>
</dbReference>
<dbReference type="Proteomes" id="UP000799536">
    <property type="component" value="Unassembled WGS sequence"/>
</dbReference>
<dbReference type="SMART" id="SM00356">
    <property type="entry name" value="ZnF_C3H1"/>
    <property type="match status" value="1"/>
</dbReference>
<feature type="compositionally biased region" description="Polar residues" evidence="5">
    <location>
        <begin position="76"/>
        <end position="95"/>
    </location>
</feature>
<dbReference type="OrthoDB" id="273070at2759"/>
<dbReference type="InterPro" id="IPR039136">
    <property type="entry name" value="NUFIP1-like"/>
</dbReference>
<feature type="compositionally biased region" description="Basic and acidic residues" evidence="5">
    <location>
        <begin position="451"/>
        <end position="467"/>
    </location>
</feature>
<protein>
    <recommendedName>
        <fullName evidence="6">C3H1-type domain-containing protein</fullName>
    </recommendedName>
</protein>
<dbReference type="Gene3D" id="4.10.1000.10">
    <property type="entry name" value="Zinc finger, CCCH-type"/>
    <property type="match status" value="1"/>
</dbReference>
<feature type="domain" description="C3H1-type" evidence="6">
    <location>
        <begin position="530"/>
        <end position="557"/>
    </location>
</feature>
<dbReference type="GO" id="GO:0000492">
    <property type="term" value="P:box C/D snoRNP assembly"/>
    <property type="evidence" value="ECO:0007669"/>
    <property type="project" value="TreeGrafter"/>
</dbReference>
<evidence type="ECO:0000313" key="8">
    <source>
        <dbReference type="Proteomes" id="UP000799536"/>
    </source>
</evidence>
<gene>
    <name evidence="7" type="ORF">GQ43DRAFT_444731</name>
</gene>
<dbReference type="PANTHER" id="PTHR13309">
    <property type="entry name" value="NUCLEAR FRAGILE X MENTAL RETARDATION PROTEIN INTERACTING PROTEIN 1"/>
    <property type="match status" value="1"/>
</dbReference>
<evidence type="ECO:0000256" key="5">
    <source>
        <dbReference type="SAM" id="MobiDB-lite"/>
    </source>
</evidence>
<dbReference type="PANTHER" id="PTHR13309:SF0">
    <property type="entry name" value="FMR1-INTERACTING PROTEIN NUFIP1"/>
    <property type="match status" value="1"/>
</dbReference>
<comment type="caution">
    <text evidence="7">The sequence shown here is derived from an EMBL/GenBank/DDBJ whole genome shotgun (WGS) entry which is preliminary data.</text>
</comment>
<evidence type="ECO:0000256" key="1">
    <source>
        <dbReference type="ARBA" id="ARBA00022723"/>
    </source>
</evidence>
<feature type="region of interest" description="Disordered" evidence="5">
    <location>
        <begin position="338"/>
        <end position="528"/>
    </location>
</feature>
<evidence type="ECO:0000259" key="6">
    <source>
        <dbReference type="PROSITE" id="PS50103"/>
    </source>
</evidence>
<evidence type="ECO:0000256" key="4">
    <source>
        <dbReference type="PROSITE-ProRule" id="PRU00723"/>
    </source>
</evidence>
<dbReference type="Pfam" id="PF10453">
    <property type="entry name" value="NUFIP1"/>
    <property type="match status" value="1"/>
</dbReference>
<feature type="compositionally biased region" description="Basic residues" evidence="5">
    <location>
        <begin position="40"/>
        <end position="50"/>
    </location>
</feature>
<dbReference type="GO" id="GO:0008270">
    <property type="term" value="F:zinc ion binding"/>
    <property type="evidence" value="ECO:0007669"/>
    <property type="project" value="UniProtKB-KW"/>
</dbReference>
<feature type="region of interest" description="Disordered" evidence="5">
    <location>
        <begin position="151"/>
        <end position="220"/>
    </location>
</feature>
<feature type="compositionally biased region" description="Polar residues" evidence="5">
    <location>
        <begin position="151"/>
        <end position="176"/>
    </location>
</feature>
<keyword evidence="8" id="KW-1185">Reference proteome</keyword>
<dbReference type="AlphaFoldDB" id="A0A9P4MLB2"/>
<name>A0A9P4MLB2_9PLEO</name>
<dbReference type="InterPro" id="IPR000571">
    <property type="entry name" value="Znf_CCCH"/>
</dbReference>
<dbReference type="Pfam" id="PF00642">
    <property type="entry name" value="zf-CCCH"/>
    <property type="match status" value="1"/>
</dbReference>
<evidence type="ECO:0000313" key="7">
    <source>
        <dbReference type="EMBL" id="KAF2196884.1"/>
    </source>
</evidence>
<keyword evidence="2 4" id="KW-0863">Zinc-finger</keyword>
<reference evidence="7" key="1">
    <citation type="journal article" date="2020" name="Stud. Mycol.">
        <title>101 Dothideomycetes genomes: a test case for predicting lifestyles and emergence of pathogens.</title>
        <authorList>
            <person name="Haridas S."/>
            <person name="Albert R."/>
            <person name="Binder M."/>
            <person name="Bloem J."/>
            <person name="Labutti K."/>
            <person name="Salamov A."/>
            <person name="Andreopoulos B."/>
            <person name="Baker S."/>
            <person name="Barry K."/>
            <person name="Bills G."/>
            <person name="Bluhm B."/>
            <person name="Cannon C."/>
            <person name="Castanera R."/>
            <person name="Culley D."/>
            <person name="Daum C."/>
            <person name="Ezra D."/>
            <person name="Gonzalez J."/>
            <person name="Henrissat B."/>
            <person name="Kuo A."/>
            <person name="Liang C."/>
            <person name="Lipzen A."/>
            <person name="Lutzoni F."/>
            <person name="Magnuson J."/>
            <person name="Mondo S."/>
            <person name="Nolan M."/>
            <person name="Ohm R."/>
            <person name="Pangilinan J."/>
            <person name="Park H.-J."/>
            <person name="Ramirez L."/>
            <person name="Alfaro M."/>
            <person name="Sun H."/>
            <person name="Tritt A."/>
            <person name="Yoshinaga Y."/>
            <person name="Zwiers L.-H."/>
            <person name="Turgeon B."/>
            <person name="Goodwin S."/>
            <person name="Spatafora J."/>
            <person name="Crous P."/>
            <person name="Grigoriev I."/>
        </authorList>
    </citation>
    <scope>NUCLEOTIDE SEQUENCE</scope>
    <source>
        <strain evidence="7">ATCC 74209</strain>
    </source>
</reference>
<dbReference type="EMBL" id="ML994309">
    <property type="protein sequence ID" value="KAF2196884.1"/>
    <property type="molecule type" value="Genomic_DNA"/>
</dbReference>
<feature type="compositionally biased region" description="Pro residues" evidence="5">
    <location>
        <begin position="1"/>
        <end position="15"/>
    </location>
</feature>
<keyword evidence="3 4" id="KW-0862">Zinc</keyword>
<feature type="compositionally biased region" description="Low complexity" evidence="5">
    <location>
        <begin position="468"/>
        <end position="482"/>
    </location>
</feature>
<dbReference type="GO" id="GO:0005634">
    <property type="term" value="C:nucleus"/>
    <property type="evidence" value="ECO:0007669"/>
    <property type="project" value="TreeGrafter"/>
</dbReference>
<evidence type="ECO:0000256" key="2">
    <source>
        <dbReference type="ARBA" id="ARBA00022771"/>
    </source>
</evidence>
<feature type="zinc finger region" description="C3H1-type" evidence="4">
    <location>
        <begin position="530"/>
        <end position="557"/>
    </location>
</feature>
<accession>A0A9P4MLB2</accession>
<dbReference type="GO" id="GO:0003723">
    <property type="term" value="F:RNA binding"/>
    <property type="evidence" value="ECO:0007669"/>
    <property type="project" value="InterPro"/>
</dbReference>
<sequence>MSGFKFPPPPPPPPSTSAQGETQPAYSSQRGGYNDSRGARGFRGRGRGGRGRGDNNRGNARGGYTGNNSDHLRDGYTQNGHRSQGNGQPQTQYGQQYMDPNAPPIILPAGYVNPQFQWGTTGQPQMDPMAMAQPVSFLNAQIGMQNISYSNMENGNYDPQYQNMSTAQPSSPQQYTGKRKRDSNHDHQRRPVPSHSQHQPKPKPPKAKAAPPPAVPSFGYTLPAATKPAVSQAPKIKDSAVQKGKTYLGLTPRNEGDIDINGEKSEAEEEDIDEEAVLGKDFKGLTFTYNDQQMSLQTAADLAAFINERKKQFPTKQRIAEKAQEALEKRAREIEFLRRVKAQTAKSNGPPPPADPTTRSATTRERPAVEPKPANSSKPVRDKAQEERKAWLDKQEHQKKELETLRRKVEESSARKKVATATVDKSTPASAALKPVIPNLGLDYGSDTSEEGEKKEDEEEASSKLEESSVVSSSSEEPSSLESDSDSDSGTHASDSDDAPEQQSSKAPASGTMLPHSSKPAPAPKREIVKSEKVCEHWKKAGRCKYGDKCRYAHPIREERKRMGLWDKLVEKEKEAADALALEAIKYLGSHGLLG</sequence>
<keyword evidence="1 4" id="KW-0479">Metal-binding</keyword>
<dbReference type="InterPro" id="IPR036855">
    <property type="entry name" value="Znf_CCCH_sf"/>
</dbReference>